<keyword evidence="2" id="KW-0472">Membrane</keyword>
<reference evidence="4 5" key="1">
    <citation type="journal article" date="2017" name="BMC Genomics">
        <title>Comparative genomic and phylogenomic analyses of the Bifidobacteriaceae family.</title>
        <authorList>
            <person name="Lugli G.A."/>
            <person name="Milani C."/>
            <person name="Turroni F."/>
            <person name="Duranti S."/>
            <person name="Mancabelli L."/>
            <person name="Mangifesta M."/>
            <person name="Ferrario C."/>
            <person name="Modesto M."/>
            <person name="Mattarelli P."/>
            <person name="Jiri K."/>
            <person name="van Sinderen D."/>
            <person name="Ventura M."/>
        </authorList>
    </citation>
    <scope>NUCLEOTIDE SEQUENCE [LARGE SCALE GENOMIC DNA]</scope>
    <source>
        <strain evidence="4 5">DSM 28807</strain>
    </source>
</reference>
<feature type="transmembrane region" description="Helical" evidence="2">
    <location>
        <begin position="226"/>
        <end position="243"/>
    </location>
</feature>
<feature type="transmembrane region" description="Helical" evidence="2">
    <location>
        <begin position="84"/>
        <end position="102"/>
    </location>
</feature>
<dbReference type="STRING" id="1603886.GCA_001895165_00198"/>
<comment type="caution">
    <text evidence="4">The sequence shown here is derived from an EMBL/GenBank/DDBJ whole genome shotgun (WGS) entry which is preliminary data.</text>
</comment>
<dbReference type="Proteomes" id="UP000216352">
    <property type="component" value="Unassembled WGS sequence"/>
</dbReference>
<feature type="transmembrane region" description="Helical" evidence="2">
    <location>
        <begin position="727"/>
        <end position="747"/>
    </location>
</feature>
<dbReference type="SUPFAM" id="SSF54001">
    <property type="entry name" value="Cysteine proteinases"/>
    <property type="match status" value="1"/>
</dbReference>
<dbReference type="PANTHER" id="PTHR42736">
    <property type="entry name" value="PROTEIN-GLUTAMINE GAMMA-GLUTAMYLTRANSFERASE"/>
    <property type="match status" value="1"/>
</dbReference>
<dbReference type="InterPro" id="IPR052901">
    <property type="entry name" value="Bact_TGase-like"/>
</dbReference>
<evidence type="ECO:0000256" key="1">
    <source>
        <dbReference type="SAM" id="MobiDB-lite"/>
    </source>
</evidence>
<feature type="region of interest" description="Disordered" evidence="1">
    <location>
        <begin position="368"/>
        <end position="388"/>
    </location>
</feature>
<dbReference type="OrthoDB" id="3651060at2"/>
<dbReference type="PANTHER" id="PTHR42736:SF1">
    <property type="entry name" value="PROTEIN-GLUTAMINE GAMMA-GLUTAMYLTRANSFERASE"/>
    <property type="match status" value="1"/>
</dbReference>
<protein>
    <submittedName>
        <fullName evidence="4">Transglutaminase</fullName>
    </submittedName>
</protein>
<proteinExistence type="predicted"/>
<feature type="region of interest" description="Disordered" evidence="1">
    <location>
        <begin position="682"/>
        <end position="702"/>
    </location>
</feature>
<feature type="transmembrane region" description="Helical" evidence="2">
    <location>
        <begin position="108"/>
        <end position="129"/>
    </location>
</feature>
<dbReference type="RefSeq" id="WP_072723610.1">
    <property type="nucleotide sequence ID" value="NZ_BDIS01000001.1"/>
</dbReference>
<dbReference type="InterPro" id="IPR038765">
    <property type="entry name" value="Papain-like_cys_pep_sf"/>
</dbReference>
<keyword evidence="2" id="KW-1133">Transmembrane helix</keyword>
<keyword evidence="5" id="KW-1185">Reference proteome</keyword>
<dbReference type="InterPro" id="IPR002931">
    <property type="entry name" value="Transglutaminase-like"/>
</dbReference>
<keyword evidence="2" id="KW-0812">Transmembrane</keyword>
<sequence length="931" mass="101115">MTALTSSATVVSSTNAIRARSNRRLRVREFHPSRRRDNTIHVRADRRGKARAENGGAGHSADVLHENVLRADAACGQALRQSRIITMACVITVMLLAVANLIDVYGDLSQWASAAVPAVIAGAAIAWAGTRPAWRLWWQLVLLAASQCVLGPIIAVNHTTVAHMLPTWRTLALGWEATFGSFKYLIAIEPPTGTADGSLMAVWTIGLWFTLLAGVFAFAETAWLNTLSALPIGMAVAVCAWLGTDSGWHRAGCGILMGIMLTVWLSWKWRLLEWRRWRTAVAMLAVAVTIAGSSPLMLAQHRRVLRDAYDPPLTPIAYASPLSGFRSYIKDHRDETLLTVEGLPKGTPIRLAVMDHFDGVVWNLTGSTEYDDSTRPHESTRSAGSSRYRRMGTRIRNEERGEPFTATFTIGSGFTDVWLPLAGAATAVDFLDDEDSRAFFYNVDTDSGILPHGTAEGMTYTETGVFPAVPSDAAINRATAAHITQPQALDVPEAVDELASAIAGGQTSGGEAARALAAVLRESGWFSHGLEGDYPSLAGHGNYRITSLLSGDAMVGDDEQYASAMALMARAVGLPSRVVMGFRSENGSANAKSATDVGILGGTRGEVQGEIQGGADSAGDHGSAVSFTGDDIAAWVEINLSGLGWVAFHPTPDEAKTPNDDLTLAPPDPQVLVRQPPVPLTDPLRDAPRIRPHSSITGTDAERNEGNPFWEGFIGIVVRIILVGSPLWMAIILICGILVLNAARRVLARCRGTPRQRILAGWGTLCDLAERDGIPLSGSRRQQAADIVDHMPLLRENLAQTVRALGYAADFAAFSGQSIHAKQARRYWRHVDRLHAAMLRALPRTRRWRARLALRGTRPKRSPSIRDSPRRRAKRPRRGPNPRHCACPPRDTGRAPASLGNAGALWSACQAFRFTARLPDRRRGRPDRRRR</sequence>
<feature type="transmembrane region" description="Helical" evidence="2">
    <location>
        <begin position="200"/>
        <end position="219"/>
    </location>
</feature>
<evidence type="ECO:0000313" key="4">
    <source>
        <dbReference type="EMBL" id="OZG61270.1"/>
    </source>
</evidence>
<feature type="transmembrane region" description="Helical" evidence="2">
    <location>
        <begin position="249"/>
        <end position="267"/>
    </location>
</feature>
<feature type="transmembrane region" description="Helical" evidence="2">
    <location>
        <begin position="279"/>
        <end position="298"/>
    </location>
</feature>
<accession>A0A261FQ09</accession>
<feature type="region of interest" description="Disordered" evidence="1">
    <location>
        <begin position="853"/>
        <end position="899"/>
    </location>
</feature>
<gene>
    <name evidence="4" type="ORF">BLEM_1482</name>
</gene>
<name>A0A261FQ09_9BIFI</name>
<dbReference type="Gene3D" id="3.10.620.30">
    <property type="match status" value="1"/>
</dbReference>
<dbReference type="AlphaFoldDB" id="A0A261FQ09"/>
<organism evidence="4 5">
    <name type="scientific">Bifidobacterium lemurum</name>
    <dbReference type="NCBI Taxonomy" id="1603886"/>
    <lineage>
        <taxon>Bacteria</taxon>
        <taxon>Bacillati</taxon>
        <taxon>Actinomycetota</taxon>
        <taxon>Actinomycetes</taxon>
        <taxon>Bifidobacteriales</taxon>
        <taxon>Bifidobacteriaceae</taxon>
        <taxon>Bifidobacterium</taxon>
    </lineage>
</organism>
<dbReference type="Pfam" id="PF01841">
    <property type="entry name" value="Transglut_core"/>
    <property type="match status" value="1"/>
</dbReference>
<feature type="domain" description="Transglutaminase-like" evidence="3">
    <location>
        <begin position="497"/>
        <end position="650"/>
    </location>
</feature>
<feature type="compositionally biased region" description="Basic residues" evidence="1">
    <location>
        <begin position="853"/>
        <end position="881"/>
    </location>
</feature>
<evidence type="ECO:0000256" key="2">
    <source>
        <dbReference type="SAM" id="Phobius"/>
    </source>
</evidence>
<evidence type="ECO:0000259" key="3">
    <source>
        <dbReference type="Pfam" id="PF01841"/>
    </source>
</evidence>
<feature type="transmembrane region" description="Helical" evidence="2">
    <location>
        <begin position="136"/>
        <end position="156"/>
    </location>
</feature>
<dbReference type="EMBL" id="MWWX01000010">
    <property type="protein sequence ID" value="OZG61270.1"/>
    <property type="molecule type" value="Genomic_DNA"/>
</dbReference>
<evidence type="ECO:0000313" key="5">
    <source>
        <dbReference type="Proteomes" id="UP000216352"/>
    </source>
</evidence>